<keyword evidence="2" id="KW-0813">Transport</keyword>
<proteinExistence type="predicted"/>
<comment type="subcellular location">
    <subcellularLocation>
        <location evidence="1">Cell membrane</location>
        <topology evidence="1">Peripheral membrane protein</topology>
    </subcellularLocation>
</comment>
<dbReference type="PANTHER" id="PTHR43297">
    <property type="entry name" value="OLIGOPEPTIDE TRANSPORT ATP-BINDING PROTEIN APPD"/>
    <property type="match status" value="1"/>
</dbReference>
<name>A0AAV3UGZ4_9EURY</name>
<dbReference type="GO" id="GO:0015833">
    <property type="term" value="P:peptide transport"/>
    <property type="evidence" value="ECO:0007669"/>
    <property type="project" value="InterPro"/>
</dbReference>
<evidence type="ECO:0000256" key="2">
    <source>
        <dbReference type="ARBA" id="ARBA00022448"/>
    </source>
</evidence>
<sequence length="390" mass="42742">MNDEPLLEVRNLRTSFKTERGTVDAVDGVSFEIYPGEVFGVVGESGSGKSVTALSLLQLLDSNSTVEADAVRFKGENLLAKSDAEMQDVRGGEISMIFQDPSTSLNPVMTIGEQIAEVYRQHASSAESGGFWPEMKRKYVTGTSKKSESWQRAIELLDIVGIPDPEARATEYPHQLSGGMRQRVVIAQALAGDPELIIADEPTTALDVSIEAQILNELVDLKNDYDVSVMLITHDMGVVRETCNRVAVMYAGELMEQATDDDLFAEPHHPYTQGLLGSIPRITDDREWLDVIEGTVPDLIDKPAGCPFRDRCDRAFEMCDQPLVAYDASSDSNSEPSEHTAYCHLHNDHVETNADGHAVDITEGAHAEVESKRVDAKSDEMVRADGGDNQ</sequence>
<comment type="caution">
    <text evidence="11">The sequence shown here is derived from an EMBL/GenBank/DDBJ whole genome shotgun (WGS) entry which is preliminary data.</text>
</comment>
<evidence type="ECO:0000256" key="6">
    <source>
        <dbReference type="ARBA" id="ARBA00022840"/>
    </source>
</evidence>
<dbReference type="CDD" id="cd03257">
    <property type="entry name" value="ABC_NikE_OppD_transporters"/>
    <property type="match status" value="1"/>
</dbReference>
<gene>
    <name evidence="11" type="ORF">GCM10025751_22090</name>
</gene>
<dbReference type="Pfam" id="PF00005">
    <property type="entry name" value="ABC_tran"/>
    <property type="match status" value="1"/>
</dbReference>
<dbReference type="PANTHER" id="PTHR43297:SF14">
    <property type="entry name" value="ATPASE AAA-TYPE CORE DOMAIN-CONTAINING PROTEIN"/>
    <property type="match status" value="1"/>
</dbReference>
<evidence type="ECO:0000256" key="1">
    <source>
        <dbReference type="ARBA" id="ARBA00004202"/>
    </source>
</evidence>
<dbReference type="NCBIfam" id="TIGR01727">
    <property type="entry name" value="oligo_HPY"/>
    <property type="match status" value="1"/>
</dbReference>
<evidence type="ECO:0000313" key="11">
    <source>
        <dbReference type="EMBL" id="GAA5049361.1"/>
    </source>
</evidence>
<dbReference type="Proteomes" id="UP001501729">
    <property type="component" value="Unassembled WGS sequence"/>
</dbReference>
<dbReference type="InterPro" id="IPR017871">
    <property type="entry name" value="ABC_transporter-like_CS"/>
</dbReference>
<reference evidence="11 12" key="1">
    <citation type="journal article" date="2019" name="Int. J. Syst. Evol. Microbiol.">
        <title>The Global Catalogue of Microorganisms (GCM) 10K type strain sequencing project: providing services to taxonomists for standard genome sequencing and annotation.</title>
        <authorList>
            <consortium name="The Broad Institute Genomics Platform"/>
            <consortium name="The Broad Institute Genome Sequencing Center for Infectious Disease"/>
            <person name="Wu L."/>
            <person name="Ma J."/>
        </authorList>
    </citation>
    <scope>NUCLEOTIDE SEQUENCE [LARGE SCALE GENOMIC DNA]</scope>
    <source>
        <strain evidence="11 12">JCM 17504</strain>
    </source>
</reference>
<dbReference type="InterPro" id="IPR013563">
    <property type="entry name" value="Oligopep_ABC_C"/>
</dbReference>
<evidence type="ECO:0000256" key="8">
    <source>
        <dbReference type="ARBA" id="ARBA00023136"/>
    </source>
</evidence>
<dbReference type="Pfam" id="PF08352">
    <property type="entry name" value="oligo_HPY"/>
    <property type="match status" value="1"/>
</dbReference>
<organism evidence="11 12">
    <name type="scientific">Haladaptatus pallidirubidus</name>
    <dbReference type="NCBI Taxonomy" id="1008152"/>
    <lineage>
        <taxon>Archaea</taxon>
        <taxon>Methanobacteriati</taxon>
        <taxon>Methanobacteriota</taxon>
        <taxon>Stenosarchaea group</taxon>
        <taxon>Halobacteria</taxon>
        <taxon>Halobacteriales</taxon>
        <taxon>Haladaptataceae</taxon>
        <taxon>Haladaptatus</taxon>
    </lineage>
</organism>
<feature type="domain" description="ABC transporter" evidence="10">
    <location>
        <begin position="7"/>
        <end position="276"/>
    </location>
</feature>
<dbReference type="GO" id="GO:0005524">
    <property type="term" value="F:ATP binding"/>
    <property type="evidence" value="ECO:0007669"/>
    <property type="project" value="UniProtKB-KW"/>
</dbReference>
<evidence type="ECO:0000256" key="4">
    <source>
        <dbReference type="ARBA" id="ARBA00022519"/>
    </source>
</evidence>
<evidence type="ECO:0000259" key="10">
    <source>
        <dbReference type="PROSITE" id="PS50893"/>
    </source>
</evidence>
<keyword evidence="8" id="KW-0472">Membrane</keyword>
<dbReference type="InterPro" id="IPR003593">
    <property type="entry name" value="AAA+_ATPase"/>
</dbReference>
<evidence type="ECO:0000256" key="5">
    <source>
        <dbReference type="ARBA" id="ARBA00022741"/>
    </source>
</evidence>
<accession>A0AAV3UGZ4</accession>
<keyword evidence="6 11" id="KW-0067">ATP-binding</keyword>
<feature type="region of interest" description="Disordered" evidence="9">
    <location>
        <begin position="367"/>
        <end position="390"/>
    </location>
</feature>
<dbReference type="Gene3D" id="3.40.50.300">
    <property type="entry name" value="P-loop containing nucleotide triphosphate hydrolases"/>
    <property type="match status" value="1"/>
</dbReference>
<keyword evidence="7" id="KW-1278">Translocase</keyword>
<dbReference type="SMART" id="SM00382">
    <property type="entry name" value="AAA"/>
    <property type="match status" value="1"/>
</dbReference>
<evidence type="ECO:0000313" key="12">
    <source>
        <dbReference type="Proteomes" id="UP001501729"/>
    </source>
</evidence>
<dbReference type="AlphaFoldDB" id="A0AAV3UGZ4"/>
<evidence type="ECO:0000256" key="9">
    <source>
        <dbReference type="SAM" id="MobiDB-lite"/>
    </source>
</evidence>
<keyword evidence="12" id="KW-1185">Reference proteome</keyword>
<dbReference type="InterPro" id="IPR027417">
    <property type="entry name" value="P-loop_NTPase"/>
</dbReference>
<dbReference type="EMBL" id="BAABKX010000004">
    <property type="protein sequence ID" value="GAA5049361.1"/>
    <property type="molecule type" value="Genomic_DNA"/>
</dbReference>
<dbReference type="RefSeq" id="WP_227777258.1">
    <property type="nucleotide sequence ID" value="NZ_BAABKX010000004.1"/>
</dbReference>
<dbReference type="GeneID" id="68615968"/>
<dbReference type="PROSITE" id="PS50893">
    <property type="entry name" value="ABC_TRANSPORTER_2"/>
    <property type="match status" value="1"/>
</dbReference>
<evidence type="ECO:0000256" key="7">
    <source>
        <dbReference type="ARBA" id="ARBA00022967"/>
    </source>
</evidence>
<dbReference type="GO" id="GO:0016887">
    <property type="term" value="F:ATP hydrolysis activity"/>
    <property type="evidence" value="ECO:0007669"/>
    <property type="project" value="InterPro"/>
</dbReference>
<dbReference type="PROSITE" id="PS00211">
    <property type="entry name" value="ABC_TRANSPORTER_1"/>
    <property type="match status" value="1"/>
</dbReference>
<protein>
    <submittedName>
        <fullName evidence="11">ABC transporter ATP-binding protein</fullName>
    </submittedName>
</protein>
<evidence type="ECO:0000256" key="3">
    <source>
        <dbReference type="ARBA" id="ARBA00022475"/>
    </source>
</evidence>
<dbReference type="SUPFAM" id="SSF52540">
    <property type="entry name" value="P-loop containing nucleoside triphosphate hydrolases"/>
    <property type="match status" value="1"/>
</dbReference>
<keyword evidence="4" id="KW-0997">Cell inner membrane</keyword>
<keyword evidence="5" id="KW-0547">Nucleotide-binding</keyword>
<keyword evidence="3" id="KW-1003">Cell membrane</keyword>
<dbReference type="InterPro" id="IPR050388">
    <property type="entry name" value="ABC_Ni/Peptide_Import"/>
</dbReference>
<dbReference type="GO" id="GO:0005886">
    <property type="term" value="C:plasma membrane"/>
    <property type="evidence" value="ECO:0007669"/>
    <property type="project" value="UniProtKB-SubCell"/>
</dbReference>
<dbReference type="InterPro" id="IPR003439">
    <property type="entry name" value="ABC_transporter-like_ATP-bd"/>
</dbReference>